<proteinExistence type="predicted"/>
<keyword evidence="2" id="KW-1185">Reference proteome</keyword>
<dbReference type="Pfam" id="PF10604">
    <property type="entry name" value="Polyketide_cyc2"/>
    <property type="match status" value="1"/>
</dbReference>
<evidence type="ECO:0000313" key="1">
    <source>
        <dbReference type="EMBL" id="PWG03500.1"/>
    </source>
</evidence>
<evidence type="ECO:0000313" key="2">
    <source>
        <dbReference type="Proteomes" id="UP000245916"/>
    </source>
</evidence>
<dbReference type="AlphaFoldDB" id="A0A2U2J583"/>
<dbReference type="Proteomes" id="UP000245916">
    <property type="component" value="Unassembled WGS sequence"/>
</dbReference>
<protein>
    <recommendedName>
        <fullName evidence="3">SRPBCC family protein</fullName>
    </recommendedName>
</protein>
<dbReference type="InterPro" id="IPR023393">
    <property type="entry name" value="START-like_dom_sf"/>
</dbReference>
<evidence type="ECO:0008006" key="3">
    <source>
        <dbReference type="Google" id="ProtNLM"/>
    </source>
</evidence>
<comment type="caution">
    <text evidence="1">The sequence shown here is derived from an EMBL/GenBank/DDBJ whole genome shotgun (WGS) entry which is preliminary data.</text>
</comment>
<accession>A0A2U2J583</accession>
<sequence>MSRAQIRQIGFQSVTESARVEAQLAAPADAVWRFFRWDNLEAMLPGGFFTAVDYDKRAPVPGATRTITLAGGQKVVERLESLSPTGHGFRYRVLNLADFPLADYLGSVSVSPEEDGSCRIVFSCEFVPSRISAAEWREIYTAMQTAFIDFIRSQVETGDAHG</sequence>
<dbReference type="Gene3D" id="3.30.530.20">
    <property type="match status" value="1"/>
</dbReference>
<reference evidence="1 2" key="1">
    <citation type="submission" date="2018-05" db="EMBL/GenBank/DDBJ databases">
        <title>Genome of Sphingosinicella humi QZX222.</title>
        <authorList>
            <person name="Qiao Z."/>
            <person name="Wang G."/>
        </authorList>
    </citation>
    <scope>NUCLEOTIDE SEQUENCE [LARGE SCALE GENOMIC DNA]</scope>
    <source>
        <strain evidence="1 2">QZX222</strain>
    </source>
</reference>
<dbReference type="InterPro" id="IPR019587">
    <property type="entry name" value="Polyketide_cyclase/dehydratase"/>
</dbReference>
<dbReference type="SUPFAM" id="SSF55961">
    <property type="entry name" value="Bet v1-like"/>
    <property type="match status" value="1"/>
</dbReference>
<dbReference type="EMBL" id="QFFF01000001">
    <property type="protein sequence ID" value="PWG03500.1"/>
    <property type="molecule type" value="Genomic_DNA"/>
</dbReference>
<organism evidence="1 2">
    <name type="scientific">Allosphingosinicella humi</name>
    <dbReference type="NCBI Taxonomy" id="2068657"/>
    <lineage>
        <taxon>Bacteria</taxon>
        <taxon>Pseudomonadati</taxon>
        <taxon>Pseudomonadota</taxon>
        <taxon>Alphaproteobacteria</taxon>
        <taxon>Sphingomonadales</taxon>
        <taxon>Sphingomonadaceae</taxon>
        <taxon>Allosphingosinicella</taxon>
    </lineage>
</organism>
<dbReference type="CDD" id="cd07821">
    <property type="entry name" value="PYR_PYL_RCAR_like"/>
    <property type="match status" value="1"/>
</dbReference>
<name>A0A2U2J583_9SPHN</name>
<gene>
    <name evidence="1" type="ORF">DF286_11930</name>
</gene>